<dbReference type="RefSeq" id="WP_146680177.1">
    <property type="nucleotide sequence ID" value="NZ_AQQV01000001.1"/>
</dbReference>
<evidence type="ECO:0000313" key="2">
    <source>
        <dbReference type="Proteomes" id="UP000192342"/>
    </source>
</evidence>
<dbReference type="AlphaFoldDB" id="A0A1Y1SIF5"/>
<comment type="caution">
    <text evidence="1">The sequence shown here is derived from an EMBL/GenBank/DDBJ whole genome shotgun (WGS) entry which is preliminary data.</text>
</comment>
<protein>
    <recommendedName>
        <fullName evidence="3">SIR2-like domain-containing protein</fullName>
    </recommendedName>
</protein>
<name>A0A1Y1SIF5_9GAMM</name>
<keyword evidence="2" id="KW-1185">Reference proteome</keyword>
<reference evidence="1 2" key="1">
    <citation type="submission" date="2013-04" db="EMBL/GenBank/DDBJ databases">
        <title>Oceanococcus atlanticus 22II-S10r2 Genome Sequencing.</title>
        <authorList>
            <person name="Lai Q."/>
            <person name="Li G."/>
            <person name="Shao Z."/>
        </authorList>
    </citation>
    <scope>NUCLEOTIDE SEQUENCE [LARGE SCALE GENOMIC DNA]</scope>
    <source>
        <strain evidence="1 2">22II-S10r2</strain>
    </source>
</reference>
<gene>
    <name evidence="1" type="ORF">ATO7_06265</name>
</gene>
<evidence type="ECO:0000313" key="1">
    <source>
        <dbReference type="EMBL" id="ORE89462.1"/>
    </source>
</evidence>
<sequence length="346" mass="38675">MNEKTVFVVGAGASADFGLPLGRKLKTDIANELRAAQRAQHDQEHNRLRAALNQLPLQPLDLAIERIIAAMPSAESIDNFVHQHRNDKDIECVAKMAIVHCILQAERDSTLCEPDPIPGQPTASPINLYREGNEDSWLNTLFMAVTKGAAVHELAEVLINLTLIVFNYDRCVEHFLHTVFMSHYNLTPAEAAGLVDLITIIHPYGMIGPLPWMVAADETYLAFGANTPLKSAAERAQGIRTFTENIKKDTRQREMIAQAMADAQRIAFLGFAYHRLNLDALKPAKKSTVPVEGDRMIFGTAFDLSAFRRGEIHDELYGRFSVDRSHIHLMSEKDTSSALIKDYFLR</sequence>
<dbReference type="EMBL" id="AQQV01000001">
    <property type="protein sequence ID" value="ORE89462.1"/>
    <property type="molecule type" value="Genomic_DNA"/>
</dbReference>
<accession>A0A1Y1SIF5</accession>
<organism evidence="1 2">
    <name type="scientific">Oceanococcus atlanticus</name>
    <dbReference type="NCBI Taxonomy" id="1317117"/>
    <lineage>
        <taxon>Bacteria</taxon>
        <taxon>Pseudomonadati</taxon>
        <taxon>Pseudomonadota</taxon>
        <taxon>Gammaproteobacteria</taxon>
        <taxon>Chromatiales</taxon>
        <taxon>Oceanococcaceae</taxon>
        <taxon>Oceanococcus</taxon>
    </lineage>
</organism>
<dbReference type="OrthoDB" id="7060209at2"/>
<dbReference type="Proteomes" id="UP000192342">
    <property type="component" value="Unassembled WGS sequence"/>
</dbReference>
<proteinExistence type="predicted"/>
<evidence type="ECO:0008006" key="3">
    <source>
        <dbReference type="Google" id="ProtNLM"/>
    </source>
</evidence>